<dbReference type="InterPro" id="IPR020843">
    <property type="entry name" value="ER"/>
</dbReference>
<dbReference type="InterPro" id="IPR036736">
    <property type="entry name" value="ACP-like_sf"/>
</dbReference>
<keyword evidence="11" id="KW-0012">Acyltransferase</keyword>
<evidence type="ECO:0000313" key="17">
    <source>
        <dbReference type="Proteomes" id="UP000323876"/>
    </source>
</evidence>
<evidence type="ECO:0000256" key="12">
    <source>
        <dbReference type="PROSITE-ProRule" id="PRU01363"/>
    </source>
</evidence>
<dbReference type="InterPro" id="IPR018201">
    <property type="entry name" value="Ketoacyl_synth_AS"/>
</dbReference>
<dbReference type="SUPFAM" id="SSF51735">
    <property type="entry name" value="NAD(P)-binding Rossmann-fold domains"/>
    <property type="match status" value="3"/>
</dbReference>
<dbReference type="InterPro" id="IPR013154">
    <property type="entry name" value="ADH-like_N"/>
</dbReference>
<proteinExistence type="predicted"/>
<dbReference type="SMART" id="SM00826">
    <property type="entry name" value="PKS_DH"/>
    <property type="match status" value="1"/>
</dbReference>
<dbReference type="InterPro" id="IPR016036">
    <property type="entry name" value="Malonyl_transacylase_ACP-bd"/>
</dbReference>
<dbReference type="Pfam" id="PF08659">
    <property type="entry name" value="KR"/>
    <property type="match status" value="1"/>
</dbReference>
<comment type="cofactor">
    <cofactor evidence="1">
        <name>pantetheine 4'-phosphate</name>
        <dbReference type="ChEBI" id="CHEBI:47942"/>
    </cofactor>
</comment>
<dbReference type="InterPro" id="IPR057326">
    <property type="entry name" value="KR_dom"/>
</dbReference>
<evidence type="ECO:0000259" key="14">
    <source>
        <dbReference type="PROSITE" id="PS52004"/>
    </source>
</evidence>
<dbReference type="SMART" id="SM00822">
    <property type="entry name" value="PKS_KR"/>
    <property type="match status" value="1"/>
</dbReference>
<dbReference type="InterPro" id="IPR049552">
    <property type="entry name" value="PKS_DH_N"/>
</dbReference>
<dbReference type="CDD" id="cd08956">
    <property type="entry name" value="KR_3_FAS_SDR_x"/>
    <property type="match status" value="1"/>
</dbReference>
<dbReference type="RefSeq" id="WP_150405195.1">
    <property type="nucleotide sequence ID" value="NZ_VXLC01000015.1"/>
</dbReference>
<dbReference type="PROSITE" id="PS00606">
    <property type="entry name" value="KS3_1"/>
    <property type="match status" value="1"/>
</dbReference>
<dbReference type="Proteomes" id="UP000323876">
    <property type="component" value="Unassembled WGS sequence"/>
</dbReference>
<dbReference type="InterPro" id="IPR036291">
    <property type="entry name" value="NAD(P)-bd_dom_sf"/>
</dbReference>
<dbReference type="InterPro" id="IPR014043">
    <property type="entry name" value="Acyl_transferase_dom"/>
</dbReference>
<dbReference type="OrthoDB" id="4516163at2"/>
<name>A0A5N0E896_9NOCA</name>
<dbReference type="Gene3D" id="3.90.180.10">
    <property type="entry name" value="Medium-chain alcohol dehydrogenases, catalytic domain"/>
    <property type="match status" value="1"/>
</dbReference>
<dbReference type="Gene3D" id="3.40.50.720">
    <property type="entry name" value="NAD(P)-binding Rossmann-like Domain"/>
    <property type="match status" value="1"/>
</dbReference>
<comment type="caution">
    <text evidence="16">The sequence shown here is derived from an EMBL/GenBank/DDBJ whole genome shotgun (WGS) entry which is preliminary data.</text>
</comment>
<evidence type="ECO:0000256" key="1">
    <source>
        <dbReference type="ARBA" id="ARBA00001957"/>
    </source>
</evidence>
<dbReference type="Pfam" id="PF16197">
    <property type="entry name" value="KAsynt_C_assoc"/>
    <property type="match status" value="1"/>
</dbReference>
<evidence type="ECO:0000256" key="4">
    <source>
        <dbReference type="ARBA" id="ARBA00022450"/>
    </source>
</evidence>
<keyword evidence="9" id="KW-0045">Antibiotic biosynthesis</keyword>
<dbReference type="InterPro" id="IPR020807">
    <property type="entry name" value="PKS_DH"/>
</dbReference>
<dbReference type="InterPro" id="IPR020841">
    <property type="entry name" value="PKS_Beta-ketoAc_synthase_dom"/>
</dbReference>
<keyword evidence="8" id="KW-0443">Lipid metabolism</keyword>
<dbReference type="InterPro" id="IPR009081">
    <property type="entry name" value="PP-bd_ACP"/>
</dbReference>
<evidence type="ECO:0000259" key="13">
    <source>
        <dbReference type="PROSITE" id="PS50075"/>
    </source>
</evidence>
<protein>
    <submittedName>
        <fullName evidence="16">Type I polyketide synthase</fullName>
    </submittedName>
</protein>
<dbReference type="CDD" id="cd05195">
    <property type="entry name" value="enoyl_red"/>
    <property type="match status" value="1"/>
</dbReference>
<dbReference type="GO" id="GO:0016491">
    <property type="term" value="F:oxidoreductase activity"/>
    <property type="evidence" value="ECO:0007669"/>
    <property type="project" value="InterPro"/>
</dbReference>
<dbReference type="Pfam" id="PF21089">
    <property type="entry name" value="PKS_DH_N"/>
    <property type="match status" value="1"/>
</dbReference>
<feature type="active site" description="Proton donor; for dehydratase activity" evidence="12">
    <location>
        <position position="1114"/>
    </location>
</feature>
<evidence type="ECO:0000256" key="9">
    <source>
        <dbReference type="ARBA" id="ARBA00023194"/>
    </source>
</evidence>
<dbReference type="Pfam" id="PF13602">
    <property type="entry name" value="ADH_zinc_N_2"/>
    <property type="match status" value="1"/>
</dbReference>
<dbReference type="InterPro" id="IPR020806">
    <property type="entry name" value="PKS_PP-bd"/>
</dbReference>
<dbReference type="SUPFAM" id="SSF52151">
    <property type="entry name" value="FabD/lysophospholipase-like"/>
    <property type="match status" value="1"/>
</dbReference>
<dbReference type="Gene3D" id="3.40.47.10">
    <property type="match status" value="1"/>
</dbReference>
<keyword evidence="17" id="KW-1185">Reference proteome</keyword>
<dbReference type="SMART" id="SM00825">
    <property type="entry name" value="PKS_KS"/>
    <property type="match status" value="1"/>
</dbReference>
<dbReference type="InterPro" id="IPR001227">
    <property type="entry name" value="Ac_transferase_dom_sf"/>
</dbReference>
<organism evidence="16 17">
    <name type="scientific">Nocardia colli</name>
    <dbReference type="NCBI Taxonomy" id="2545717"/>
    <lineage>
        <taxon>Bacteria</taxon>
        <taxon>Bacillati</taxon>
        <taxon>Actinomycetota</taxon>
        <taxon>Actinomycetes</taxon>
        <taxon>Mycobacteriales</taxon>
        <taxon>Nocardiaceae</taxon>
        <taxon>Nocardia</taxon>
    </lineage>
</organism>
<dbReference type="Gene3D" id="3.30.70.3290">
    <property type="match status" value="1"/>
</dbReference>
<evidence type="ECO:0000256" key="10">
    <source>
        <dbReference type="ARBA" id="ARBA00023268"/>
    </source>
</evidence>
<evidence type="ECO:0000256" key="3">
    <source>
        <dbReference type="ARBA" id="ARBA00005189"/>
    </source>
</evidence>
<dbReference type="PANTHER" id="PTHR43775">
    <property type="entry name" value="FATTY ACID SYNTHASE"/>
    <property type="match status" value="1"/>
</dbReference>
<keyword evidence="5" id="KW-0597">Phosphoprotein</keyword>
<dbReference type="InterPro" id="IPR016039">
    <property type="entry name" value="Thiolase-like"/>
</dbReference>
<dbReference type="SUPFAM" id="SSF55048">
    <property type="entry name" value="Probable ACP-binding domain of malonyl-CoA ACP transacylase"/>
    <property type="match status" value="1"/>
</dbReference>
<dbReference type="PROSITE" id="PS50075">
    <property type="entry name" value="CARRIER"/>
    <property type="match status" value="1"/>
</dbReference>
<dbReference type="GO" id="GO:0004312">
    <property type="term" value="F:fatty acid synthase activity"/>
    <property type="evidence" value="ECO:0007669"/>
    <property type="project" value="TreeGrafter"/>
</dbReference>
<dbReference type="InterPro" id="IPR014031">
    <property type="entry name" value="Ketoacyl_synth_C"/>
</dbReference>
<evidence type="ECO:0000256" key="5">
    <source>
        <dbReference type="ARBA" id="ARBA00022553"/>
    </source>
</evidence>
<keyword evidence="4" id="KW-0596">Phosphopantetheine</keyword>
<dbReference type="GO" id="GO:0033068">
    <property type="term" value="P:macrolide biosynthetic process"/>
    <property type="evidence" value="ECO:0007669"/>
    <property type="project" value="UniProtKB-ARBA"/>
</dbReference>
<dbReference type="GO" id="GO:0006633">
    <property type="term" value="P:fatty acid biosynthetic process"/>
    <property type="evidence" value="ECO:0007669"/>
    <property type="project" value="InterPro"/>
</dbReference>
<dbReference type="SMART" id="SM00827">
    <property type="entry name" value="PKS_AT"/>
    <property type="match status" value="1"/>
</dbReference>
<dbReference type="Gene3D" id="3.10.129.110">
    <property type="entry name" value="Polyketide synthase dehydratase"/>
    <property type="match status" value="1"/>
</dbReference>
<dbReference type="SMART" id="SM00829">
    <property type="entry name" value="PKS_ER"/>
    <property type="match status" value="1"/>
</dbReference>
<dbReference type="InterPro" id="IPR049551">
    <property type="entry name" value="PKS_DH_C"/>
</dbReference>
<dbReference type="InterPro" id="IPR011032">
    <property type="entry name" value="GroES-like_sf"/>
</dbReference>
<dbReference type="SUPFAM" id="SSF53901">
    <property type="entry name" value="Thiolase-like"/>
    <property type="match status" value="1"/>
</dbReference>
<comment type="pathway">
    <text evidence="2">Antibiotic biosynthesis.</text>
</comment>
<dbReference type="Pfam" id="PF02801">
    <property type="entry name" value="Ketoacyl-synt_C"/>
    <property type="match status" value="1"/>
</dbReference>
<evidence type="ECO:0000256" key="11">
    <source>
        <dbReference type="ARBA" id="ARBA00023315"/>
    </source>
</evidence>
<dbReference type="GO" id="GO:0031177">
    <property type="term" value="F:phosphopantetheine binding"/>
    <property type="evidence" value="ECO:0007669"/>
    <property type="project" value="InterPro"/>
</dbReference>
<dbReference type="InterPro" id="IPR049900">
    <property type="entry name" value="PKS_mFAS_DH"/>
</dbReference>
<dbReference type="Pfam" id="PF08240">
    <property type="entry name" value="ADH_N"/>
    <property type="match status" value="1"/>
</dbReference>
<feature type="region of interest" description="N-terminal hotdog fold" evidence="12">
    <location>
        <begin position="916"/>
        <end position="1039"/>
    </location>
</feature>
<dbReference type="InterPro" id="IPR014030">
    <property type="entry name" value="Ketoacyl_synth_N"/>
</dbReference>
<keyword evidence="10" id="KW-0511">Multifunctional enzyme</keyword>
<dbReference type="SUPFAM" id="SSF50129">
    <property type="entry name" value="GroES-like"/>
    <property type="match status" value="1"/>
</dbReference>
<dbReference type="Gene3D" id="3.40.366.10">
    <property type="entry name" value="Malonyl-Coenzyme A Acyl Carrier Protein, domain 2"/>
    <property type="match status" value="1"/>
</dbReference>
<feature type="domain" description="Carrier" evidence="13">
    <location>
        <begin position="1989"/>
        <end position="2064"/>
    </location>
</feature>
<dbReference type="InterPro" id="IPR055123">
    <property type="entry name" value="SpnB-like_Rossmann"/>
</dbReference>
<dbReference type="Gene3D" id="3.40.50.11460">
    <property type="match status" value="1"/>
</dbReference>
<feature type="domain" description="PKS/mFAS DH" evidence="15">
    <location>
        <begin position="916"/>
        <end position="1191"/>
    </location>
</feature>
<evidence type="ECO:0000256" key="2">
    <source>
        <dbReference type="ARBA" id="ARBA00004792"/>
    </source>
</evidence>
<keyword evidence="7" id="KW-0276">Fatty acid metabolism</keyword>
<dbReference type="InterPro" id="IPR050091">
    <property type="entry name" value="PKS_NRPS_Biosynth_Enz"/>
</dbReference>
<dbReference type="PANTHER" id="PTHR43775:SF51">
    <property type="entry name" value="INACTIVE PHENOLPHTHIOCEROL SYNTHESIS POLYKETIDE SYNTHASE TYPE I PKS1-RELATED"/>
    <property type="match status" value="1"/>
</dbReference>
<evidence type="ECO:0000256" key="6">
    <source>
        <dbReference type="ARBA" id="ARBA00022679"/>
    </source>
</evidence>
<dbReference type="FunFam" id="1.10.1200.10:FF:000007">
    <property type="entry name" value="Probable polyketide synthase pks17"/>
    <property type="match status" value="1"/>
</dbReference>
<dbReference type="PROSITE" id="PS52004">
    <property type="entry name" value="KS3_2"/>
    <property type="match status" value="1"/>
</dbReference>
<dbReference type="Pfam" id="PF00109">
    <property type="entry name" value="ketoacyl-synt"/>
    <property type="match status" value="1"/>
</dbReference>
<keyword evidence="6" id="KW-0808">Transferase</keyword>
<dbReference type="Pfam" id="PF14765">
    <property type="entry name" value="PS-DH"/>
    <property type="match status" value="1"/>
</dbReference>
<evidence type="ECO:0000256" key="7">
    <source>
        <dbReference type="ARBA" id="ARBA00022832"/>
    </source>
</evidence>
<dbReference type="FunFam" id="3.40.366.10:FF:000002">
    <property type="entry name" value="Probable polyketide synthase 2"/>
    <property type="match status" value="1"/>
</dbReference>
<sequence length="2139" mass="223149">MTTTEKLVEALRSSLLEQERLRQVNAETTAALTEPIAIIAMGCRYPADVRTPEQLWDLVAAGVDATSEFPVDRGWDLATLFDSEPGQPGKSYVRRGGFLHDAAEFDAAFFGISPREAAILDPQQRLLLEVSWETVERAGIDPMSLRGSDTGVFAGVMYHEYGTDVVGSAGSIVSGRLAYTLGLEGPAITVDTACSSSLVAVHLAAHSLRMRECGLAVAGGVAVMTAPTSFVEFSKQRGLAPDGRCKAFAAAADGVGWSEGVGVLLLERLSDARRNGHTVLALVRGSAVNQDGASNGLTAPNGPAQQRVIRQALANARVGADEVDVVEAHGTGTTLGDPIEASALLATYGSARAAGEPLWLGSVKSNIGHTQAAAGVAGVIKMVEAMRRGTIPPTLHVDAPSPHVNWSTGGVELATRTRAWPHHDRPCRAAVSSFGISGTNAHVILEQAPVTESVGVLERVAPPVIPWVLSAKSVESLAGQAQRLQELVQAEPSPDPVDIGFSLVTSRSSFAQRAVVLGDTRESLAAGIAEIAAWEAPNIVRGRADVRGKAVFLFPGQGSQWAGMAAELLETSPVFAEQIGRCSAALAEFTDWSLLDLLRSNGIEDSPDVVQPALFAVMVALAQLWRSMGVEPDAVIGHSQGEIAAAYVAGVLSLREATRIVVIRSRAVCAIAGRGGMVSVLRPFAEVEAAVAARWAGKLSIAVVNGPTSTVVSGSNAALDELLAHCAATGIGARRVAVDYAAHSVQIEPLRAEILRELGAVASRSGDIAVISSVTGEVLDGAAMDAEYWYRNLSDTVHFASAVHTAYELRGRGFVECSPHPVLGVDVQEFLDDTEDAERSVVVESLRRGDGGLGRFLTSVAAAHVRGIPVDWARVFAGSGAVRVDLPTYAFERKRYWLETTSAVAVSGLGLGAVEHPLLGVMVGVADGGGVLLSGRWSLSSHAWLADHSVDGRILVPGAVFVELALFAADVVGASRVGELVLSSPLVLEEQGGVQIQVRVTEGESLGEWRIGVFSRAEGLVEEWTCHATGVLDSVAVQSDQGADLRVWPPAGAVPVEVGDVYAALAGAGYEYGPVFRGVKSVWRRGGELFGEVVLPEGGAGDAGRFGLHPALLDAALHVSLVGELASGGVEVRLPFVWEGVSLAAVGASVARVRVLRSGDRMEVVLVDPAGELVAHVESLALRPLADDGVVSRSRGLADLYGMTWIPLTGSVIPESGDPWDAIDTGVGWLLERSVGNPGILALTCPAGGGPDRRGHVVRAGIVDRTHRLVREAFELVGKMLSDRQFSSATVVVVTRDAVAIDGGADIDPASAAVWGLLRSAQNENPGHIALLDLDAVSDYRAAALALAESGEQQAVVRRGILQVPRLSRVGADTVGNGDLATSGESWKLTMLGTGALHGDNLVLESADPDIELAADEVRVTVRAVGMNFRDVIIALNMYPRAGVAVGGEGAGVVSAVGAGVTRFAPGDRVMGLIPGAASSVIADQSALVGIPSGWSFEQAAAVPVVFATAYYALVDLAGLQSGERLLVHTATGGVGLAAIQLARHLGAELFVTASEPKWPVLRELGFEEARIGNSRTLDFEAKFLAQTEGEGVDVVLDSLAGEFVDASLRLLPRGGHFLEMGANNLRDPEETAAAYPGVRYQAFDLADLSAQHLQRILSELFALFEAGVLQPLPVTQWDVRRTPEVLRFLSQARHIGKNVLTIPRSLDRAGTVLITGGAGGLGAVVARHLVARHGVGQLVLASRRGPSAEGAAELVAELREAGASVEVVACDVTDGDAVRALVSGIDPGHPLTGVVHAAGALDDGLFTDLTADRIGKVLAPKVDAAWHLHEAVKDLPLSMFVLFSSVAGVLGSLGQSNYAAANAFLDALAVDRRRQGMAATSIAWGLWAQATEMTASLTNADRGRLAAGGFVPIATGDGMAMLDAAVGSGQGCVVASRIDMAVLQKVDTVSPMLRGMVRRVRKAADTGRGQASGLVASLTGLSPAEQGRIVLDVVRSHAAAVLGHASVEAVGADDVFKDLGFDSLGAVEFRNRLKHATGVKLPTTVVFDYPSPASLAGFIAAEIVPAEDVVGRIVAQVDALSGACDGAELDRSDVAAVTERLTEIIRSLQGRNGSGIDLEAAEDDEIFDFIDSAPTAHK</sequence>
<accession>A0A5N0E896</accession>
<gene>
    <name evidence="16" type="ORF">F3087_28820</name>
</gene>
<dbReference type="Pfam" id="PF08990">
    <property type="entry name" value="Docking"/>
    <property type="match status" value="1"/>
</dbReference>
<evidence type="ECO:0000259" key="15">
    <source>
        <dbReference type="PROSITE" id="PS52019"/>
    </source>
</evidence>
<dbReference type="InterPro" id="IPR016035">
    <property type="entry name" value="Acyl_Trfase/lysoPLipase"/>
</dbReference>
<evidence type="ECO:0000313" key="16">
    <source>
        <dbReference type="EMBL" id="KAA8885637.1"/>
    </source>
</evidence>
<dbReference type="SUPFAM" id="SSF47336">
    <property type="entry name" value="ACP-like"/>
    <property type="match status" value="1"/>
</dbReference>
<dbReference type="FunFam" id="3.40.47.10:FF:000019">
    <property type="entry name" value="Polyketide synthase type I"/>
    <property type="match status" value="1"/>
</dbReference>
<feature type="active site" description="Proton acceptor; for dehydratase activity" evidence="12">
    <location>
        <position position="948"/>
    </location>
</feature>
<dbReference type="Pfam" id="PF00698">
    <property type="entry name" value="Acyl_transf_1"/>
    <property type="match status" value="1"/>
</dbReference>
<dbReference type="FunFam" id="3.40.50.720:FF:000209">
    <property type="entry name" value="Polyketide synthase Pks12"/>
    <property type="match status" value="1"/>
</dbReference>
<dbReference type="Pfam" id="PF00550">
    <property type="entry name" value="PP-binding"/>
    <property type="match status" value="1"/>
</dbReference>
<dbReference type="InterPro" id="IPR032821">
    <property type="entry name" value="PKS_assoc"/>
</dbReference>
<dbReference type="SMART" id="SM00823">
    <property type="entry name" value="PKS_PP"/>
    <property type="match status" value="1"/>
</dbReference>
<feature type="region of interest" description="C-terminal hotdog fold" evidence="12">
    <location>
        <begin position="1053"/>
        <end position="1191"/>
    </location>
</feature>
<dbReference type="EMBL" id="VXLC01000015">
    <property type="protein sequence ID" value="KAA8885637.1"/>
    <property type="molecule type" value="Genomic_DNA"/>
</dbReference>
<dbReference type="InterPro" id="IPR042104">
    <property type="entry name" value="PKS_dehydratase_sf"/>
</dbReference>
<dbReference type="InterPro" id="IPR013968">
    <property type="entry name" value="PKS_KR"/>
</dbReference>
<dbReference type="GO" id="GO:0004315">
    <property type="term" value="F:3-oxoacyl-[acyl-carrier-protein] synthase activity"/>
    <property type="evidence" value="ECO:0007669"/>
    <property type="project" value="InterPro"/>
</dbReference>
<dbReference type="Pfam" id="PF22953">
    <property type="entry name" value="SpnB_Rossmann"/>
    <property type="match status" value="1"/>
</dbReference>
<comment type="pathway">
    <text evidence="3">Lipid metabolism.</text>
</comment>
<dbReference type="CDD" id="cd00833">
    <property type="entry name" value="PKS"/>
    <property type="match status" value="1"/>
</dbReference>
<evidence type="ECO:0000256" key="8">
    <source>
        <dbReference type="ARBA" id="ARBA00023098"/>
    </source>
</evidence>
<reference evidence="16 17" key="1">
    <citation type="submission" date="2019-09" db="EMBL/GenBank/DDBJ databases">
        <authorList>
            <person name="Wang X."/>
        </authorList>
    </citation>
    <scope>NUCLEOTIDE SEQUENCE [LARGE SCALE GENOMIC DNA]</scope>
    <source>
        <strain evidence="16 17">CICC 11023</strain>
    </source>
</reference>
<dbReference type="InterPro" id="IPR015083">
    <property type="entry name" value="NorB/c/GfsB-D-like_docking"/>
</dbReference>
<dbReference type="SMART" id="SM01294">
    <property type="entry name" value="PKS_PP_betabranch"/>
    <property type="match status" value="1"/>
</dbReference>
<dbReference type="PROSITE" id="PS52019">
    <property type="entry name" value="PKS_MFAS_DH"/>
    <property type="match status" value="1"/>
</dbReference>
<dbReference type="Gene3D" id="1.10.1200.10">
    <property type="entry name" value="ACP-like"/>
    <property type="match status" value="1"/>
</dbReference>
<feature type="domain" description="Ketosynthase family 3 (KS3)" evidence="14">
    <location>
        <begin position="33"/>
        <end position="447"/>
    </location>
</feature>